<gene>
    <name evidence="1" type="ORF">DXT99_10250</name>
</gene>
<name>A0A3D8LDD4_9BACT</name>
<dbReference type="EMBL" id="QRGR01000009">
    <property type="protein sequence ID" value="RDV15451.1"/>
    <property type="molecule type" value="Genomic_DNA"/>
</dbReference>
<evidence type="ECO:0000313" key="1">
    <source>
        <dbReference type="EMBL" id="RDV15451.1"/>
    </source>
</evidence>
<accession>A0A3D8LDD4</accession>
<proteinExistence type="predicted"/>
<dbReference type="InterPro" id="IPR008928">
    <property type="entry name" value="6-hairpin_glycosidase_sf"/>
</dbReference>
<dbReference type="InterPro" id="IPR012341">
    <property type="entry name" value="6hp_glycosidase-like_sf"/>
</dbReference>
<dbReference type="OrthoDB" id="127395at2"/>
<organism evidence="1 2">
    <name type="scientific">Pontibacter diazotrophicus</name>
    <dbReference type="NCBI Taxonomy" id="1400979"/>
    <lineage>
        <taxon>Bacteria</taxon>
        <taxon>Pseudomonadati</taxon>
        <taxon>Bacteroidota</taxon>
        <taxon>Cytophagia</taxon>
        <taxon>Cytophagales</taxon>
        <taxon>Hymenobacteraceae</taxon>
        <taxon>Pontibacter</taxon>
    </lineage>
</organism>
<reference evidence="2" key="1">
    <citation type="submission" date="2018-08" db="EMBL/GenBank/DDBJ databases">
        <authorList>
            <person name="Liu Z.-W."/>
            <person name="Du Z.-J."/>
        </authorList>
    </citation>
    <scope>NUCLEOTIDE SEQUENCE [LARGE SCALE GENOMIC DNA]</scope>
    <source>
        <strain evidence="2">H4X</strain>
    </source>
</reference>
<keyword evidence="2" id="KW-1185">Reference proteome</keyword>
<comment type="caution">
    <text evidence="1">The sequence shown here is derived from an EMBL/GenBank/DDBJ whole genome shotgun (WGS) entry which is preliminary data.</text>
</comment>
<sequence>MLLFGCSASDGTTTGSTPEKIDRQALVSRHNITLTAPDTLASLSVGNGGFAFTVDVSGLQSYPQYYENGVPLGTQSQWGWHVIPTDQNYTLEDVAQYDTAANGRVIPFPVQHKGAGRKVDAMDWLRANPHRLHLGVVGLVLLKENGEQVQVNELQNVHQKLDLWSGKIESRYEVEGVPVTVELYGHQEKDGLAARITSPLISRQKLKVTLRFPYGAECHVCPGYDWESQERHTTTLAPSEAGVNQVQLKRQLDSTIYYTGIRWSEKGQLDQKERHYFELTPSADQESMEFSVLFSQRQASDIPDYEATQASSKTNWQRFWTEGGAIDFSGSTDPRAQELERRVVLSQYLTRIQCAGNLPPQETGLTMNSWYGKHHLEMHWWHGVHFALWDRLELLKKSLPWYHKVLPKARATARWQGYEGVRWQKMTDPAGNESPSSIGPYLIWQQPHIIYFSELVYRQRPNQATLEKYRDLVFETADFMASFPTYDAGDQRYHLAAPLIPAQELFPAHETNDPPFELAYWHYALSVAQEWRKRLGLPENEKWQAVMDQLAPLAIKDSLYLPSATHPQAYQDDSFRHDHPVVVGAYGVLPLSEKIDTAVMLHTFNEILDKWQWETTWGWDYPMMAMSAARLGEPEKAVAALFMDTQKNTYLPNGHNYQDKRLRIYLPGNGGLLTAVAMMAAGWDGAPDKPAPGFPDNGKWKVKWEGLHKMP</sequence>
<dbReference type="GO" id="GO:0005975">
    <property type="term" value="P:carbohydrate metabolic process"/>
    <property type="evidence" value="ECO:0007669"/>
    <property type="project" value="InterPro"/>
</dbReference>
<dbReference type="Gene3D" id="1.50.10.10">
    <property type="match status" value="1"/>
</dbReference>
<evidence type="ECO:0000313" key="2">
    <source>
        <dbReference type="Proteomes" id="UP000256708"/>
    </source>
</evidence>
<dbReference type="SUPFAM" id="SSF48208">
    <property type="entry name" value="Six-hairpin glycosidases"/>
    <property type="match status" value="1"/>
</dbReference>
<protein>
    <recommendedName>
        <fullName evidence="3">Glycoside hydrolase family 65</fullName>
    </recommendedName>
</protein>
<dbReference type="AlphaFoldDB" id="A0A3D8LDD4"/>
<evidence type="ECO:0008006" key="3">
    <source>
        <dbReference type="Google" id="ProtNLM"/>
    </source>
</evidence>
<dbReference type="Proteomes" id="UP000256708">
    <property type="component" value="Unassembled WGS sequence"/>
</dbReference>